<feature type="region of interest" description="Disordered" evidence="1">
    <location>
        <begin position="247"/>
        <end position="318"/>
    </location>
</feature>
<feature type="compositionally biased region" description="Basic and acidic residues" evidence="1">
    <location>
        <begin position="862"/>
        <end position="875"/>
    </location>
</feature>
<keyword evidence="3" id="KW-1185">Reference proteome</keyword>
<feature type="region of interest" description="Disordered" evidence="1">
    <location>
        <begin position="810"/>
        <end position="964"/>
    </location>
</feature>
<feature type="compositionally biased region" description="Low complexity" evidence="1">
    <location>
        <begin position="304"/>
        <end position="318"/>
    </location>
</feature>
<dbReference type="Proteomes" id="UP000250043">
    <property type="component" value="Unassembled WGS sequence"/>
</dbReference>
<name>A0A8E2AXL5_9APHY</name>
<dbReference type="EMBL" id="KV722413">
    <property type="protein sequence ID" value="OCH90044.1"/>
    <property type="molecule type" value="Genomic_DNA"/>
</dbReference>
<dbReference type="OrthoDB" id="354769at2759"/>
<feature type="compositionally biased region" description="Low complexity" evidence="1">
    <location>
        <begin position="1085"/>
        <end position="1094"/>
    </location>
</feature>
<feature type="compositionally biased region" description="Polar residues" evidence="1">
    <location>
        <begin position="483"/>
        <end position="492"/>
    </location>
</feature>
<accession>A0A8E2AXL5</accession>
<feature type="compositionally biased region" description="Basic and acidic residues" evidence="1">
    <location>
        <begin position="149"/>
        <end position="160"/>
    </location>
</feature>
<feature type="compositionally biased region" description="Basic and acidic residues" evidence="1">
    <location>
        <begin position="578"/>
        <end position="596"/>
    </location>
</feature>
<evidence type="ECO:0000256" key="1">
    <source>
        <dbReference type="SAM" id="MobiDB-lite"/>
    </source>
</evidence>
<evidence type="ECO:0000313" key="2">
    <source>
        <dbReference type="EMBL" id="OCH90044.1"/>
    </source>
</evidence>
<feature type="region of interest" description="Disordered" evidence="1">
    <location>
        <begin position="58"/>
        <end position="223"/>
    </location>
</feature>
<feature type="compositionally biased region" description="Basic and acidic residues" evidence="1">
    <location>
        <begin position="266"/>
        <end position="282"/>
    </location>
</feature>
<feature type="compositionally biased region" description="Low complexity" evidence="1">
    <location>
        <begin position="93"/>
        <end position="103"/>
    </location>
</feature>
<feature type="compositionally biased region" description="Pro residues" evidence="1">
    <location>
        <begin position="164"/>
        <end position="177"/>
    </location>
</feature>
<feature type="compositionally biased region" description="Low complexity" evidence="1">
    <location>
        <begin position="564"/>
        <end position="577"/>
    </location>
</feature>
<feature type="region of interest" description="Disordered" evidence="1">
    <location>
        <begin position="1"/>
        <end position="38"/>
    </location>
</feature>
<feature type="compositionally biased region" description="Low complexity" evidence="1">
    <location>
        <begin position="179"/>
        <end position="200"/>
    </location>
</feature>
<reference evidence="2 3" key="1">
    <citation type="submission" date="2016-07" db="EMBL/GenBank/DDBJ databases">
        <title>Draft genome of the white-rot fungus Obba rivulosa 3A-2.</title>
        <authorList>
            <consortium name="DOE Joint Genome Institute"/>
            <person name="Miettinen O."/>
            <person name="Riley R."/>
            <person name="Acob R."/>
            <person name="Barry K."/>
            <person name="Cullen D."/>
            <person name="De Vries R."/>
            <person name="Hainaut M."/>
            <person name="Hatakka A."/>
            <person name="Henrissat B."/>
            <person name="Hilden K."/>
            <person name="Kuo R."/>
            <person name="Labutti K."/>
            <person name="Lipzen A."/>
            <person name="Makela M.R."/>
            <person name="Sandor L."/>
            <person name="Spatafora J.W."/>
            <person name="Grigoriev I.V."/>
            <person name="Hibbett D.S."/>
        </authorList>
    </citation>
    <scope>NUCLEOTIDE SEQUENCE [LARGE SCALE GENOMIC DNA]</scope>
    <source>
        <strain evidence="2 3">3A-2</strain>
    </source>
</reference>
<feature type="region of interest" description="Disordered" evidence="1">
    <location>
        <begin position="985"/>
        <end position="1022"/>
    </location>
</feature>
<feature type="compositionally biased region" description="Basic residues" evidence="1">
    <location>
        <begin position="913"/>
        <end position="925"/>
    </location>
</feature>
<gene>
    <name evidence="2" type="ORF">OBBRIDRAFT_804252</name>
</gene>
<feature type="compositionally biased region" description="Low complexity" evidence="1">
    <location>
        <begin position="207"/>
        <end position="220"/>
    </location>
</feature>
<sequence>MTPTAGPPSASLADPEFASGEPAPRSTRTERRSSRDLVISPNLYAALEFDERVRAACTPAQRLPPSPALVPGGGLPPPPRRKSRVRSPPDSPNPLASTSAASPPSIPLPEENPYINPAPRLSYLLQDRTARQGHPDPDPEGKGQGTVHADSDRGHGRPETTSRLPPPGPAARPPDSPSRPRVPASAQLPATAPHSPPSTTDGHAHGPAQSQSLPTSPSLPVQTRPAFKSHRYWASLHRVERMLGLGRRLSTELPEGAVAESSGSTSRERGKEKEKRAQEKARVPASAPSSPVVQSMRDADRRGSISSTTSASSRGERALAALSPRARLGPYIAETDAVALAADGGRGADGSRSRRGGSMSSCGRDGDSCDAAGRQAASGTATAGRHRRQRAEADAETATGSHGRQGTAAANGANANFTGPALASGLSRVSPQSQSVSPRTSGEASSVSVFALTKSNMSMSTCDTSVHPHSSDSRDPRISISSTIYPTESQASYDVHDPTHAPSPPRRRPLPSPPTQTRRSSSSGRPNMSRSPDRESFIDFASPTSPDYPHPYTSIAQSMSAHDSYAPSSYSRAPSSSADHRGSSEYQNRYDPRTAPEQRSNTDPVRSSTRPQLTRLEVSGQKPPIPTAPKPHFRRSRSAQPPAENEQQSHDAQASAHPASAYPHTNGSKPDLYRNLAGELARGLPPTTNLLNPRERAEGVRKTRKLTQLFGQTPGAALAAGSDPEADADDPLSGCLPAPKGMNLAMKRRHQKGAASMLEVVTAAAGAELGAMNWPPTEADGPPAYLALGPRRHSSPMSAGEFAFVVDGRRGEERGDGGARASQETWRSGESAGSRAIEIGSQEGEPSGEWEGSATAQYGAGENHRSERRSGEKRGSGVASLVDVAARRASGASSPTSFIDLSDDEGQHPATSRGRHARPAFGHHHAFSDSPLSTPRPGAGFAPGTPSVLSLSAEDAAEDERRRKRERLAKLHRFLGSRVPPHLVLGLDPADDLPPPAPEPPAMHDDDERRVRVRRRRSSSAAEFARSWSDEIDRLKEDLNDREKAINVRRAVKMEKMFGVAPPQTLYHTRQVASSPGAPAALWEPASPRAASPRVPFSGLRNVNQSPYRSKGKKASKDGRPGTSDSTKPLIATGVDGDRRDEANQRMSDVYLHYQHSLNSLNDIIDRDDKQSLAELHDYLSGTLDPDDAPIRASTSSASGDLLGLHSPTLSISSSTGTIKSERRRSLPSRTSLVSLASEFSIASSADERTGGDEFQQRRRRAAKLTAFFGVNYRDLMGEILDSIEKGLEEERGRGTLGPDEAQDLLQRLMKLKSKRNSLS</sequence>
<feature type="compositionally biased region" description="Low complexity" evidence="1">
    <location>
        <begin position="515"/>
        <end position="530"/>
    </location>
</feature>
<feature type="compositionally biased region" description="Low complexity" evidence="1">
    <location>
        <begin position="406"/>
        <end position="439"/>
    </location>
</feature>
<evidence type="ECO:0000313" key="3">
    <source>
        <dbReference type="Proteomes" id="UP000250043"/>
    </source>
</evidence>
<protein>
    <submittedName>
        <fullName evidence="2">Uncharacterized protein</fullName>
    </submittedName>
</protein>
<feature type="compositionally biased region" description="Low complexity" evidence="1">
    <location>
        <begin position="283"/>
        <end position="293"/>
    </location>
</feature>
<feature type="region of interest" description="Disordered" evidence="1">
    <location>
        <begin position="1078"/>
        <end position="1140"/>
    </location>
</feature>
<feature type="region of interest" description="Disordered" evidence="1">
    <location>
        <begin position="341"/>
        <end position="446"/>
    </location>
</feature>
<feature type="compositionally biased region" description="Polar residues" evidence="1">
    <location>
        <begin position="597"/>
        <end position="612"/>
    </location>
</feature>
<feature type="compositionally biased region" description="Pro residues" evidence="1">
    <location>
        <begin position="992"/>
        <end position="1001"/>
    </location>
</feature>
<feature type="compositionally biased region" description="Pro residues" evidence="1">
    <location>
        <begin position="62"/>
        <end position="78"/>
    </location>
</feature>
<feature type="region of interest" description="Disordered" evidence="1">
    <location>
        <begin position="459"/>
        <end position="701"/>
    </location>
</feature>
<organism evidence="2 3">
    <name type="scientific">Obba rivulosa</name>
    <dbReference type="NCBI Taxonomy" id="1052685"/>
    <lineage>
        <taxon>Eukaryota</taxon>
        <taxon>Fungi</taxon>
        <taxon>Dikarya</taxon>
        <taxon>Basidiomycota</taxon>
        <taxon>Agaricomycotina</taxon>
        <taxon>Agaricomycetes</taxon>
        <taxon>Polyporales</taxon>
        <taxon>Gelatoporiaceae</taxon>
        <taxon>Obba</taxon>
    </lineage>
</organism>
<proteinExistence type="predicted"/>
<feature type="compositionally biased region" description="Basic and acidic residues" evidence="1">
    <location>
        <begin position="128"/>
        <end position="141"/>
    </location>
</feature>